<feature type="region of interest" description="Disordered" evidence="1">
    <location>
        <begin position="932"/>
        <end position="953"/>
    </location>
</feature>
<dbReference type="AlphaFoldDB" id="A0A0J0XMT1"/>
<feature type="region of interest" description="Disordered" evidence="1">
    <location>
        <begin position="857"/>
        <end position="880"/>
    </location>
</feature>
<feature type="compositionally biased region" description="Low complexity" evidence="1">
    <location>
        <begin position="648"/>
        <end position="659"/>
    </location>
</feature>
<dbReference type="InterPro" id="IPR001849">
    <property type="entry name" value="PH_domain"/>
</dbReference>
<dbReference type="SUPFAM" id="SSF50729">
    <property type="entry name" value="PH domain-like"/>
    <property type="match status" value="1"/>
</dbReference>
<feature type="compositionally biased region" description="Polar residues" evidence="1">
    <location>
        <begin position="534"/>
        <end position="551"/>
    </location>
</feature>
<dbReference type="InterPro" id="IPR011993">
    <property type="entry name" value="PH-like_dom_sf"/>
</dbReference>
<accession>A0A0J0XMT1</accession>
<feature type="compositionally biased region" description="Low complexity" evidence="1">
    <location>
        <begin position="342"/>
        <end position="352"/>
    </location>
</feature>
<dbReference type="RefSeq" id="XP_018278897.1">
    <property type="nucleotide sequence ID" value="XM_018423136.1"/>
</dbReference>
<organism evidence="3 4">
    <name type="scientific">Cutaneotrichosporon oleaginosum</name>
    <dbReference type="NCBI Taxonomy" id="879819"/>
    <lineage>
        <taxon>Eukaryota</taxon>
        <taxon>Fungi</taxon>
        <taxon>Dikarya</taxon>
        <taxon>Basidiomycota</taxon>
        <taxon>Agaricomycotina</taxon>
        <taxon>Tremellomycetes</taxon>
        <taxon>Trichosporonales</taxon>
        <taxon>Trichosporonaceae</taxon>
        <taxon>Cutaneotrichosporon</taxon>
    </lineage>
</organism>
<dbReference type="STRING" id="879819.A0A0J0XMT1"/>
<sequence>MAEWRDSSRIDSVRSSMRNETSRRESDMRDSDQRDTDRPISTMLPYARSETSDPSPRPSEEREPAPSLAPAGLGLGIVSVDLTMPLRQRSLDRVEDSGARPLSTSSFASIKSNRAPPPPPVTIPVAARTPGVVAAPDSAPGSAASSIRSTEKKHGHKKSNSISRKPVPAMDPDLLSDSELLTHTPARKSSLRRVVGAGVSPQPAASQSVGGETELLAAPEALIAPPPRDSSRTSTPRIPPSPAFGTPPNLAAALDIDGGMLQSVSPSPKARSVGSPSGSSSSSPLVRAASVRESPRLASPALLERSRSLRAREVGTEVLAGPGRSVHGVDLAAVGSDVVGVAPASPAPASSALSRRPQTPQSQIRTLEDIASPRSVLSSPHSGEGLDILEASAVASAQAVTATPAHARVLSLSNGQVRAITPESSNSGRTRPTSSPVSPSRRIPGHAKSASESGTSMPNRSPALESGHSKSASTSETHTLQRGLGFGVLGQDREDEVERITVDDDVPIGSPEASSKAASTASPGSRHVIDLGSAGSTPVQAVTANMPMQSSPRRHQHELPPLPPAARGQLAPPMSSSSAGTAPTPHVVRHKTSSKFRLPFRSPRPPADDEDLSPPMSPTSARLRTHSITNAFRRRRNTNSGTPPGSPPVRSSLVSSNSTSEDHSTLPYEYGLQGLGLSSFALAPSAYRTPSGGIGYTPPKMERKLSLTAQEAFASARERHAIEQAQQLEAFRKSEKARTMSHTSSANPASRVTSVAMSSEFMSDDSHYDNASDELPQSLSLAMVTAAGSNPVASPVEQLAAAASAARQHRQEARYSPSSPTAGDEGAADRQRAREAALAQQRRLSVGDREDEFHDAVSQLDDDHDYSDSNSDSELELNGFDDDVEANEVAEREAAELAAAERAELAEREQREAAQREEARRLDLEVAEAAKRAAEEQRLQEEQESARAEEHRLQEEQEMALAAETRRLEKERLRLEAARMEQERLAAKEEEDHLAALLRAEEEERRVAADEQRRLQEEREAEEARLVQERRLAEMEERLAAQQEEARLAAEREAEREAAELAEAERLKAERVEQERAAAASAKAEQERIERAARERDEVTRQLQGGKAEGGIMLRGWVTVQTMNSPTWRRRYFHLLASELRLFKSDSENDTAKALTTVGLSGAKISEAYEESAVQGSWKLETGGKEYYMFADGAEDRATVLQGLAIAIA</sequence>
<feature type="compositionally biased region" description="Low complexity" evidence="1">
    <location>
        <begin position="429"/>
        <end position="442"/>
    </location>
</feature>
<feature type="compositionally biased region" description="Polar residues" evidence="1">
    <location>
        <begin position="469"/>
        <end position="480"/>
    </location>
</feature>
<dbReference type="Proteomes" id="UP000053611">
    <property type="component" value="Unassembled WGS sequence"/>
</dbReference>
<feature type="compositionally biased region" description="Low complexity" evidence="1">
    <location>
        <begin position="123"/>
        <end position="146"/>
    </location>
</feature>
<dbReference type="SMART" id="SM00233">
    <property type="entry name" value="PH"/>
    <property type="match status" value="1"/>
</dbReference>
<feature type="domain" description="PH" evidence="2">
    <location>
        <begin position="1111"/>
        <end position="1209"/>
    </location>
</feature>
<feature type="compositionally biased region" description="Polar residues" evidence="1">
    <location>
        <begin position="356"/>
        <end position="365"/>
    </location>
</feature>
<feature type="compositionally biased region" description="Low complexity" evidence="1">
    <location>
        <begin position="212"/>
        <end position="223"/>
    </location>
</feature>
<evidence type="ECO:0000259" key="2">
    <source>
        <dbReference type="PROSITE" id="PS50003"/>
    </source>
</evidence>
<feature type="compositionally biased region" description="Acidic residues" evidence="1">
    <location>
        <begin position="860"/>
        <end position="880"/>
    </location>
</feature>
<feature type="region of interest" description="Disordered" evidence="1">
    <location>
        <begin position="1"/>
        <end position="72"/>
    </location>
</feature>
<feature type="compositionally biased region" description="Polar residues" evidence="1">
    <location>
        <begin position="102"/>
        <end position="112"/>
    </location>
</feature>
<reference evidence="3 4" key="1">
    <citation type="submission" date="2015-03" db="EMBL/GenBank/DDBJ databases">
        <title>Genomics and transcriptomics of the oil-accumulating basidiomycete yeast T. oleaginosus allow insights into substrate utilization and the diverse evolutionary trajectories of mating systems in fungi.</title>
        <authorList>
            <consortium name="DOE Joint Genome Institute"/>
            <person name="Kourist R."/>
            <person name="Kracht O."/>
            <person name="Bracharz F."/>
            <person name="Lipzen A."/>
            <person name="Nolan M."/>
            <person name="Ohm R."/>
            <person name="Grigoriev I."/>
            <person name="Sun S."/>
            <person name="Heitman J."/>
            <person name="Bruck T."/>
            <person name="Nowrousian M."/>
        </authorList>
    </citation>
    <scope>NUCLEOTIDE SEQUENCE [LARGE SCALE GENOMIC DNA]</scope>
    <source>
        <strain evidence="3 4">IBC0246</strain>
    </source>
</reference>
<feature type="region of interest" description="Disordered" evidence="1">
    <location>
        <begin position="340"/>
        <end position="383"/>
    </location>
</feature>
<gene>
    <name evidence="3" type="ORF">CC85DRAFT_285505</name>
</gene>
<feature type="compositionally biased region" description="Polar residues" evidence="1">
    <location>
        <begin position="411"/>
        <end position="428"/>
    </location>
</feature>
<dbReference type="EMBL" id="KQ087205">
    <property type="protein sequence ID" value="KLT42406.1"/>
    <property type="molecule type" value="Genomic_DNA"/>
</dbReference>
<dbReference type="PROSITE" id="PS50003">
    <property type="entry name" value="PH_DOMAIN"/>
    <property type="match status" value="1"/>
</dbReference>
<evidence type="ECO:0000313" key="3">
    <source>
        <dbReference type="EMBL" id="KLT42406.1"/>
    </source>
</evidence>
<dbReference type="GeneID" id="28983739"/>
<proteinExistence type="predicted"/>
<feature type="compositionally biased region" description="Polar residues" evidence="1">
    <location>
        <begin position="512"/>
        <end position="523"/>
    </location>
</feature>
<feature type="compositionally biased region" description="Basic and acidic residues" evidence="1">
    <location>
        <begin position="1"/>
        <end position="12"/>
    </location>
</feature>
<feature type="compositionally biased region" description="Basic and acidic residues" evidence="1">
    <location>
        <begin position="20"/>
        <end position="38"/>
    </location>
</feature>
<keyword evidence="4" id="KW-1185">Reference proteome</keyword>
<evidence type="ECO:0000313" key="4">
    <source>
        <dbReference type="Proteomes" id="UP000053611"/>
    </source>
</evidence>
<feature type="region of interest" description="Disordered" evidence="1">
    <location>
        <begin position="800"/>
        <end position="834"/>
    </location>
</feature>
<feature type="compositionally biased region" description="Polar residues" evidence="1">
    <location>
        <begin position="450"/>
        <end position="459"/>
    </location>
</feature>
<feature type="region of interest" description="Disordered" evidence="1">
    <location>
        <begin position="408"/>
        <end position="664"/>
    </location>
</feature>
<feature type="compositionally biased region" description="Basic and acidic residues" evidence="1">
    <location>
        <begin position="89"/>
        <end position="98"/>
    </location>
</feature>
<dbReference type="Pfam" id="PF00169">
    <property type="entry name" value="PH"/>
    <property type="match status" value="1"/>
</dbReference>
<feature type="region of interest" description="Disordered" evidence="1">
    <location>
        <begin position="89"/>
        <end position="300"/>
    </location>
</feature>
<evidence type="ECO:0000256" key="1">
    <source>
        <dbReference type="SAM" id="MobiDB-lite"/>
    </source>
</evidence>
<dbReference type="OrthoDB" id="2123378at2759"/>
<feature type="compositionally biased region" description="Low complexity" evidence="1">
    <location>
        <begin position="270"/>
        <end position="300"/>
    </location>
</feature>
<name>A0A0J0XMT1_9TREE</name>
<dbReference type="Gene3D" id="2.30.29.30">
    <property type="entry name" value="Pleckstrin-homology domain (PH domain)/Phosphotyrosine-binding domain (PTB)"/>
    <property type="match status" value="1"/>
</dbReference>
<protein>
    <recommendedName>
        <fullName evidence="2">PH domain-containing protein</fullName>
    </recommendedName>
</protein>
<feature type="compositionally biased region" description="Polar residues" evidence="1">
    <location>
        <begin position="618"/>
        <end position="630"/>
    </location>
</feature>